<evidence type="ECO:0000256" key="3">
    <source>
        <dbReference type="ARBA" id="ARBA00023015"/>
    </source>
</evidence>
<keyword evidence="4" id="KW-0804">Transcription</keyword>
<evidence type="ECO:0000256" key="1">
    <source>
        <dbReference type="ARBA" id="ARBA00004123"/>
    </source>
</evidence>
<feature type="domain" description="BEN" evidence="7">
    <location>
        <begin position="320"/>
        <end position="413"/>
    </location>
</feature>
<dbReference type="GO" id="GO:0005634">
    <property type="term" value="C:nucleus"/>
    <property type="evidence" value="ECO:0007669"/>
    <property type="project" value="UniProtKB-SubCell"/>
</dbReference>
<name>A0A7M7N1V4_STRPU</name>
<dbReference type="RefSeq" id="XP_030829934.1">
    <property type="nucleotide sequence ID" value="XM_030974074.1"/>
</dbReference>
<accession>A0A7M7N1V4</accession>
<evidence type="ECO:0000313" key="9">
    <source>
        <dbReference type="Proteomes" id="UP000007110"/>
    </source>
</evidence>
<dbReference type="Pfam" id="PF10523">
    <property type="entry name" value="BEN"/>
    <property type="match status" value="1"/>
</dbReference>
<reference evidence="9" key="1">
    <citation type="submission" date="2015-02" db="EMBL/GenBank/DDBJ databases">
        <title>Genome sequencing for Strongylocentrotus purpuratus.</title>
        <authorList>
            <person name="Murali S."/>
            <person name="Liu Y."/>
            <person name="Vee V."/>
            <person name="English A."/>
            <person name="Wang M."/>
            <person name="Skinner E."/>
            <person name="Han Y."/>
            <person name="Muzny D.M."/>
            <person name="Worley K.C."/>
            <person name="Gibbs R.A."/>
        </authorList>
    </citation>
    <scope>NUCLEOTIDE SEQUENCE</scope>
</reference>
<organism evidence="8 9">
    <name type="scientific">Strongylocentrotus purpuratus</name>
    <name type="common">Purple sea urchin</name>
    <dbReference type="NCBI Taxonomy" id="7668"/>
    <lineage>
        <taxon>Eukaryota</taxon>
        <taxon>Metazoa</taxon>
        <taxon>Echinodermata</taxon>
        <taxon>Eleutherozoa</taxon>
        <taxon>Echinozoa</taxon>
        <taxon>Echinoidea</taxon>
        <taxon>Euechinoidea</taxon>
        <taxon>Echinacea</taxon>
        <taxon>Camarodonta</taxon>
        <taxon>Echinidea</taxon>
        <taxon>Strongylocentrotidae</taxon>
        <taxon>Strongylocentrotus</taxon>
    </lineage>
</organism>
<feature type="region of interest" description="Disordered" evidence="6">
    <location>
        <begin position="408"/>
        <end position="434"/>
    </location>
</feature>
<feature type="region of interest" description="Disordered" evidence="6">
    <location>
        <begin position="125"/>
        <end position="159"/>
    </location>
</feature>
<evidence type="ECO:0000259" key="7">
    <source>
        <dbReference type="PROSITE" id="PS51457"/>
    </source>
</evidence>
<dbReference type="Gene3D" id="1.10.10.2590">
    <property type="entry name" value="BEN domain"/>
    <property type="match status" value="1"/>
</dbReference>
<keyword evidence="3" id="KW-0805">Transcription regulation</keyword>
<reference evidence="8" key="2">
    <citation type="submission" date="2021-01" db="UniProtKB">
        <authorList>
            <consortium name="EnsemblMetazoa"/>
        </authorList>
    </citation>
    <scope>IDENTIFICATION</scope>
</reference>
<feature type="region of interest" description="Disordered" evidence="6">
    <location>
        <begin position="277"/>
        <end position="297"/>
    </location>
</feature>
<dbReference type="PROSITE" id="PS51457">
    <property type="entry name" value="BEN"/>
    <property type="match status" value="1"/>
</dbReference>
<sequence>MCSYRYTVDCTGAYFDFKMAKSMSSSSGSTGTKYALFNFDDSSVEVGEVKWIRNEKLEASNFDDEVLEELMRSEEKVKVEWPQQRGRGTGPMASVTTDMCSAVLLAVSDSKEKLLRKRNKFCSGDSLKTDTDTGSGRGKRKRRPRKAWTSEESMSESEDDIGVITTQKNTKKTKTKDIVHCSKLATELRKKLEDPVIIKPCQEVFRPSSPLSDLDLDLEEGGTIQQLRRQLAQERMDKEKLKEKLKETLSFVKEIPKLMERMDNFMTDMEPLRAKIKKSRQPQLPTSPPSSLPDSEGLALCMSPSTSAVREAPIDKVQVGPHVTLTKRTLLNCNHLDVGKLTSDLMVAVFGREGLLNSSLTGGKNKEGKSKPPLDHEKIADIIAYVQQKFPASPPSYLRSVMTNKLSNEAKRERRRLSFKGDVQQPTSARDENE</sequence>
<keyword evidence="9" id="KW-1185">Reference proteome</keyword>
<dbReference type="GO" id="GO:0003677">
    <property type="term" value="F:DNA binding"/>
    <property type="evidence" value="ECO:0007669"/>
    <property type="project" value="InterPro"/>
</dbReference>
<dbReference type="InterPro" id="IPR037496">
    <property type="entry name" value="BEND6-like"/>
</dbReference>
<dbReference type="GO" id="GO:0045666">
    <property type="term" value="P:positive regulation of neuron differentiation"/>
    <property type="evidence" value="ECO:0007669"/>
    <property type="project" value="InterPro"/>
</dbReference>
<feature type="compositionally biased region" description="Basic residues" evidence="6">
    <location>
        <begin position="137"/>
        <end position="146"/>
    </location>
</feature>
<comment type="subcellular location">
    <subcellularLocation>
        <location evidence="1">Nucleus</location>
    </subcellularLocation>
</comment>
<dbReference type="SMART" id="SM01025">
    <property type="entry name" value="BEN"/>
    <property type="match status" value="1"/>
</dbReference>
<keyword evidence="2" id="KW-0678">Repressor</keyword>
<dbReference type="PANTHER" id="PTHR35346:SF1">
    <property type="entry name" value="BEN DOMAIN-CONTAINING PROTEIN 6"/>
    <property type="match status" value="1"/>
</dbReference>
<dbReference type="EnsemblMetazoa" id="XM_030974074">
    <property type="protein sequence ID" value="XP_030829934"/>
    <property type="gene ID" value="LOC105443415"/>
</dbReference>
<dbReference type="PANTHER" id="PTHR35346">
    <property type="entry name" value="BEN DOMAIN-CONTAINING PROTEIN 6"/>
    <property type="match status" value="1"/>
</dbReference>
<evidence type="ECO:0000256" key="6">
    <source>
        <dbReference type="SAM" id="MobiDB-lite"/>
    </source>
</evidence>
<dbReference type="InterPro" id="IPR018379">
    <property type="entry name" value="BEN_domain"/>
</dbReference>
<protein>
    <recommendedName>
        <fullName evidence="7">BEN domain-containing protein</fullName>
    </recommendedName>
</protein>
<proteinExistence type="predicted"/>
<dbReference type="AlphaFoldDB" id="A0A7M7N1V4"/>
<dbReference type="Proteomes" id="UP000007110">
    <property type="component" value="Unassembled WGS sequence"/>
</dbReference>
<keyword evidence="5" id="KW-0539">Nucleus</keyword>
<dbReference type="GeneID" id="105443415"/>
<evidence type="ECO:0000256" key="5">
    <source>
        <dbReference type="ARBA" id="ARBA00023242"/>
    </source>
</evidence>
<evidence type="ECO:0000256" key="4">
    <source>
        <dbReference type="ARBA" id="ARBA00023163"/>
    </source>
</evidence>
<evidence type="ECO:0000313" key="8">
    <source>
        <dbReference type="EnsemblMetazoa" id="XP_030829934"/>
    </source>
</evidence>
<dbReference type="GO" id="GO:0045746">
    <property type="term" value="P:negative regulation of Notch signaling pathway"/>
    <property type="evidence" value="ECO:0007669"/>
    <property type="project" value="InterPro"/>
</dbReference>
<dbReference type="InParanoid" id="A0A7M7N1V4"/>
<dbReference type="KEGG" id="spu:105443415"/>
<dbReference type="OrthoDB" id="8186171at2759"/>
<dbReference type="OMA" id="NQGCRQD"/>
<dbReference type="GO" id="GO:0003714">
    <property type="term" value="F:transcription corepressor activity"/>
    <property type="evidence" value="ECO:0007669"/>
    <property type="project" value="InterPro"/>
</dbReference>
<evidence type="ECO:0000256" key="2">
    <source>
        <dbReference type="ARBA" id="ARBA00022491"/>
    </source>
</evidence>